<protein>
    <submittedName>
        <fullName evidence="1">Uncharacterized protein</fullName>
    </submittedName>
</protein>
<dbReference type="EMBL" id="JALJOR010000005">
    <property type="protein sequence ID" value="KAK9816822.1"/>
    <property type="molecule type" value="Genomic_DNA"/>
</dbReference>
<dbReference type="Proteomes" id="UP001489004">
    <property type="component" value="Unassembled WGS sequence"/>
</dbReference>
<name>A0AAW1Q8Y5_9CHLO</name>
<sequence length="103" mass="11447">MPRNLLIKAGRLWSKTHGVWKRTSSDFAFPATTRLFRPPPLQAPAPALSVGKNDYAEDKQSACIFHPVVEAYQGNLAQLAKALREEAPYSEEELELINNEAAP</sequence>
<proteinExistence type="predicted"/>
<dbReference type="AlphaFoldDB" id="A0AAW1Q8Y5"/>
<gene>
    <name evidence="1" type="ORF">WJX72_005405</name>
</gene>
<reference evidence="1 2" key="1">
    <citation type="journal article" date="2024" name="Nat. Commun.">
        <title>Phylogenomics reveals the evolutionary origins of lichenization in chlorophyte algae.</title>
        <authorList>
            <person name="Puginier C."/>
            <person name="Libourel C."/>
            <person name="Otte J."/>
            <person name="Skaloud P."/>
            <person name="Haon M."/>
            <person name="Grisel S."/>
            <person name="Petersen M."/>
            <person name="Berrin J.G."/>
            <person name="Delaux P.M."/>
            <person name="Dal Grande F."/>
            <person name="Keller J."/>
        </authorList>
    </citation>
    <scope>NUCLEOTIDE SEQUENCE [LARGE SCALE GENOMIC DNA]</scope>
    <source>
        <strain evidence="1 2">SAG 2043</strain>
    </source>
</reference>
<comment type="caution">
    <text evidence="1">The sequence shown here is derived from an EMBL/GenBank/DDBJ whole genome shotgun (WGS) entry which is preliminary data.</text>
</comment>
<evidence type="ECO:0000313" key="1">
    <source>
        <dbReference type="EMBL" id="KAK9816822.1"/>
    </source>
</evidence>
<organism evidence="1 2">
    <name type="scientific">[Myrmecia] bisecta</name>
    <dbReference type="NCBI Taxonomy" id="41462"/>
    <lineage>
        <taxon>Eukaryota</taxon>
        <taxon>Viridiplantae</taxon>
        <taxon>Chlorophyta</taxon>
        <taxon>core chlorophytes</taxon>
        <taxon>Trebouxiophyceae</taxon>
        <taxon>Trebouxiales</taxon>
        <taxon>Trebouxiaceae</taxon>
        <taxon>Myrmecia</taxon>
    </lineage>
</organism>
<keyword evidence="2" id="KW-1185">Reference proteome</keyword>
<evidence type="ECO:0000313" key="2">
    <source>
        <dbReference type="Proteomes" id="UP001489004"/>
    </source>
</evidence>
<accession>A0AAW1Q8Y5</accession>